<gene>
    <name evidence="2" type="primary">arnC_4</name>
    <name evidence="2" type="ORF">L21SP4_01842</name>
</gene>
<evidence type="ECO:0000313" key="2">
    <source>
        <dbReference type="EMBL" id="AKJ65079.1"/>
    </source>
</evidence>
<keyword evidence="2" id="KW-0808">Transferase</keyword>
<accession>A0A0G3ELP1</accession>
<dbReference type="Gene3D" id="3.90.550.10">
    <property type="entry name" value="Spore Coat Polysaccharide Biosynthesis Protein SpsA, Chain A"/>
    <property type="match status" value="1"/>
</dbReference>
<dbReference type="STRING" id="1307763.L21SP4_01842"/>
<dbReference type="Proteomes" id="UP000035268">
    <property type="component" value="Chromosome"/>
</dbReference>
<keyword evidence="2" id="KW-0328">Glycosyltransferase</keyword>
<dbReference type="AlphaFoldDB" id="A0A0G3ELP1"/>
<keyword evidence="3" id="KW-1185">Reference proteome</keyword>
<name>A0A0G3ELP1_9BACT</name>
<dbReference type="Pfam" id="PF00535">
    <property type="entry name" value="Glycos_transf_2"/>
    <property type="match status" value="1"/>
</dbReference>
<feature type="domain" description="Glycosyltransferase 2-like" evidence="1">
    <location>
        <begin position="12"/>
        <end position="165"/>
    </location>
</feature>
<dbReference type="PANTHER" id="PTHR48090">
    <property type="entry name" value="UNDECAPRENYL-PHOSPHATE 4-DEOXY-4-FORMAMIDO-L-ARABINOSE TRANSFERASE-RELATED"/>
    <property type="match status" value="1"/>
</dbReference>
<dbReference type="InterPro" id="IPR029044">
    <property type="entry name" value="Nucleotide-diphossugar_trans"/>
</dbReference>
<evidence type="ECO:0000259" key="1">
    <source>
        <dbReference type="Pfam" id="PF00535"/>
    </source>
</evidence>
<dbReference type="InterPro" id="IPR001173">
    <property type="entry name" value="Glyco_trans_2-like"/>
</dbReference>
<dbReference type="GO" id="GO:0099621">
    <property type="term" value="F:undecaprenyl-phosphate 4-deoxy-4-formamido-L-arabinose transferase activity"/>
    <property type="evidence" value="ECO:0007669"/>
    <property type="project" value="UniProtKB-EC"/>
</dbReference>
<dbReference type="PANTHER" id="PTHR48090:SF7">
    <property type="entry name" value="RFBJ PROTEIN"/>
    <property type="match status" value="1"/>
</dbReference>
<sequence>MVRARTLEHVYAVICAFREERRIAEVVEGARARGLNVIVVDDGSEDATSRRAEEAGAEVIRFESNRGKGAALRAGFDRIRDAECDAVITLDGDGQHDPGEIPLFLEAYRRTGIPALIGNRMAAPGPMPLYRRTVNRFMSHSLRKTTGVYLPDPPCGFRFYRADVLPYIQSEDDRFGAEFEMLLNMASRRIRMDNVRISSIYEGEPSRVRPVRDTLRFFSIVQRHRRRQKGFAPGETLWSS</sequence>
<dbReference type="InterPro" id="IPR050256">
    <property type="entry name" value="Glycosyltransferase_2"/>
</dbReference>
<dbReference type="CDD" id="cd04179">
    <property type="entry name" value="DPM_DPG-synthase_like"/>
    <property type="match status" value="1"/>
</dbReference>
<evidence type="ECO:0000313" key="3">
    <source>
        <dbReference type="Proteomes" id="UP000035268"/>
    </source>
</evidence>
<organism evidence="2 3">
    <name type="scientific">Kiritimatiella glycovorans</name>
    <dbReference type="NCBI Taxonomy" id="1307763"/>
    <lineage>
        <taxon>Bacteria</taxon>
        <taxon>Pseudomonadati</taxon>
        <taxon>Kiritimatiellota</taxon>
        <taxon>Kiritimatiellia</taxon>
        <taxon>Kiritimatiellales</taxon>
        <taxon>Kiritimatiellaceae</taxon>
        <taxon>Kiritimatiella</taxon>
    </lineage>
</organism>
<protein>
    <submittedName>
        <fullName evidence="2">Undecaprenyl-phosphate 4-deoxy-4-formamido-L-arabinose transferase</fullName>
        <ecNumber evidence="2">2.4.2.53</ecNumber>
    </submittedName>
</protein>
<dbReference type="EMBL" id="CP010904">
    <property type="protein sequence ID" value="AKJ65079.1"/>
    <property type="molecule type" value="Genomic_DNA"/>
</dbReference>
<proteinExistence type="predicted"/>
<dbReference type="EC" id="2.4.2.53" evidence="2"/>
<dbReference type="KEGG" id="vbl:L21SP4_01842"/>
<dbReference type="SUPFAM" id="SSF53448">
    <property type="entry name" value="Nucleotide-diphospho-sugar transferases"/>
    <property type="match status" value="1"/>
</dbReference>
<reference evidence="3" key="1">
    <citation type="submission" date="2015-02" db="EMBL/GenBank/DDBJ databases">
        <title>Description and complete genome sequence of the first cultured representative of the subdivision 5 of the Verrucomicrobia phylum.</title>
        <authorList>
            <person name="Spring S."/>
            <person name="Bunk B."/>
            <person name="Sproer C."/>
            <person name="Klenk H.-P."/>
        </authorList>
    </citation>
    <scope>NUCLEOTIDE SEQUENCE [LARGE SCALE GENOMIC DNA]</scope>
    <source>
        <strain evidence="3">L21-Fru-AB</strain>
    </source>
</reference>
<reference evidence="2 3" key="2">
    <citation type="journal article" date="2016" name="ISME J.">
        <title>Characterization of the first cultured representative of Verrucomicrobia subdivision 5 indicates the proposal of a novel phylum.</title>
        <authorList>
            <person name="Spring S."/>
            <person name="Bunk B."/>
            <person name="Sproer C."/>
            <person name="Schumann P."/>
            <person name="Rohde M."/>
            <person name="Tindall B.J."/>
            <person name="Klenk H.P."/>
        </authorList>
    </citation>
    <scope>NUCLEOTIDE SEQUENCE [LARGE SCALE GENOMIC DNA]</scope>
    <source>
        <strain evidence="2 3">L21-Fru-AB</strain>
    </source>
</reference>